<feature type="domain" description="RNA polymerase Rpb1" evidence="9">
    <location>
        <begin position="177"/>
        <end position="469"/>
    </location>
</feature>
<dbReference type="Pfam" id="PF04998">
    <property type="entry name" value="RNA_pol_Rpb1_5"/>
    <property type="match status" value="2"/>
</dbReference>
<keyword evidence="6" id="KW-0862">Zinc</keyword>
<dbReference type="HAMAP" id="MF_01324">
    <property type="entry name" value="RNApol_bact_RpoC2"/>
    <property type="match status" value="1"/>
</dbReference>
<dbReference type="Gene3D" id="1.10.1790.20">
    <property type="match status" value="1"/>
</dbReference>
<dbReference type="InterPro" id="IPR038120">
    <property type="entry name" value="Rpb1_funnel_sf"/>
</dbReference>
<evidence type="ECO:0000259" key="9">
    <source>
        <dbReference type="Pfam" id="PF04998"/>
    </source>
</evidence>
<evidence type="ECO:0000256" key="4">
    <source>
        <dbReference type="ARBA" id="ARBA00022695"/>
    </source>
</evidence>
<dbReference type="NCBIfam" id="TIGR02388">
    <property type="entry name" value="rpoC2_cyan"/>
    <property type="match status" value="1"/>
</dbReference>
<dbReference type="InterPro" id="IPR012756">
    <property type="entry name" value="DNA-dir_RpoC2_beta_pp"/>
</dbReference>
<dbReference type="GO" id="GO:0003899">
    <property type="term" value="F:DNA-directed RNA polymerase activity"/>
    <property type="evidence" value="ECO:0007669"/>
    <property type="project" value="UniProtKB-EC"/>
</dbReference>
<gene>
    <name evidence="11" type="primary">rpoC2</name>
    <name evidence="11" type="ORF">CryM1634B_p009</name>
</gene>
<accession>A0A679CB85</accession>
<evidence type="ECO:0000259" key="10">
    <source>
        <dbReference type="Pfam" id="PF05000"/>
    </source>
</evidence>
<evidence type="ECO:0000256" key="7">
    <source>
        <dbReference type="ARBA" id="ARBA00023163"/>
    </source>
</evidence>
<dbReference type="Gene3D" id="1.10.132.30">
    <property type="match status" value="1"/>
</dbReference>
<dbReference type="SUPFAM" id="SSF64484">
    <property type="entry name" value="beta and beta-prime subunits of DNA dependent RNA-polymerase"/>
    <property type="match status" value="1"/>
</dbReference>
<feature type="domain" description="RNA polymerase Rpb1" evidence="10">
    <location>
        <begin position="97"/>
        <end position="175"/>
    </location>
</feature>
<dbReference type="Gene3D" id="1.10.150.390">
    <property type="match status" value="1"/>
</dbReference>
<geneLocation type="plastid" evidence="11"/>
<protein>
    <recommendedName>
        <fullName evidence="1">DNA-directed RNA polymerase</fullName>
        <ecNumber evidence="1">2.7.7.6</ecNumber>
    </recommendedName>
</protein>
<dbReference type="GO" id="GO:0000428">
    <property type="term" value="C:DNA-directed RNA polymerase complex"/>
    <property type="evidence" value="ECO:0007669"/>
    <property type="project" value="UniProtKB-KW"/>
</dbReference>
<dbReference type="Pfam" id="PF05000">
    <property type="entry name" value="RNA_pol_Rpb1_4"/>
    <property type="match status" value="1"/>
</dbReference>
<evidence type="ECO:0000313" key="11">
    <source>
        <dbReference type="EMBL" id="BBK20444.1"/>
    </source>
</evidence>
<dbReference type="GO" id="GO:0046872">
    <property type="term" value="F:metal ion binding"/>
    <property type="evidence" value="ECO:0007669"/>
    <property type="project" value="UniProtKB-KW"/>
</dbReference>
<evidence type="ECO:0000256" key="2">
    <source>
        <dbReference type="ARBA" id="ARBA00022478"/>
    </source>
</evidence>
<dbReference type="PANTHER" id="PTHR19376:SF68">
    <property type="entry name" value="DNA-DIRECTED RNA POLYMERASE SUBUNIT BETA"/>
    <property type="match status" value="1"/>
</dbReference>
<dbReference type="GO" id="GO:0006351">
    <property type="term" value="P:DNA-templated transcription"/>
    <property type="evidence" value="ECO:0007669"/>
    <property type="project" value="InterPro"/>
</dbReference>
<dbReference type="InterPro" id="IPR045867">
    <property type="entry name" value="DNA-dir_RpoC_beta_prime"/>
</dbReference>
<feature type="domain" description="RNA polymerase Rpb1" evidence="8">
    <location>
        <begin position="14"/>
        <end position="67"/>
    </location>
</feature>
<evidence type="ECO:0000256" key="3">
    <source>
        <dbReference type="ARBA" id="ARBA00022679"/>
    </source>
</evidence>
<name>A0A679CB85_9CRYP</name>
<sequence length="1234" mass="136517">MKETSSNTSLEPNFINKVIDKKELKLLMGRIFNIYGAGRASHASDRLKELGFHYATRAGISLSIEDLRVPSSKRSLLSKTDAEIQRIEQRYRCGDITFIERFQKVIDTWNNSSESLKDEVIAYFKIKDPLNPVYMMAFSGARGNLSQVKQLVGMRGLMADPHGQIISLPIKSNFREGLTVTEYVISCYGARKGLVDTALRTADSGYLTRRLVDVAQDILIREVDCGTMQGILLKDAVDKKKILISLESRLSGRVLQESLYVPDSGEVIARINQSLNRKISVCLVEFGMKSIYVRSPLTCESSRSVCQLCYGWSLAHGSLVDLGEAVGIIAAQSIGEPGTQLTMRTFHTGGVFTGNLAEQIRAPFDGILKLPRFTKVTYIRTQYGGEAFRIEESLKLDLCKSGCVNSKLELKQGTTLFISDNEEFRATQVIGELSARENSVTEKASEELYTDISGESFFSELSVENTVDRHGNVLLTSSDGGLLWVLAGDVYSLPKNATVHVTDGTVVTKNSILASVEVLSNCGGKVRLVPTCSDEVQVITASLCLHNGILKNEPYSTLSGSIWSLEFEDGHKFSMHCSPGNRLSHSQTVAESFDHAYCTTTGGILRYSTRNNCKPVEHGKGFEVLEDFSLFWIPEETHHIHRDASLLMVHNGEFVNKGSQLIADVCCVSDGYVEILEENGVVTEISIKPGILHPVEESVLTSFESGIFYIGDKVYNNVYADNLSFIEITTNRNGVFLLIRPIIQYFVHKNTRTLQQSVDSTSCTSLRIRAVERILFKDGEKVKSASSVVLLKTYLVLDVISEAPHVAADVEFLYHDDVCRLNFVVLENLRVKKDIFGYMYNTYVHLSVDDGDCITPGTKVAEIALLCRSGGEVRRISDDRSTKKVLILTPEDLVVIPIDNVPAQVSVGECVQYGDHLTEEVVAPRSGQVFSVDSKSITVRFGTPYLLSPGAILQIVSSGLVQKGDVLATLAYERSKIGDIVQGLPRIEEILEARKPKDSCVLAQRPGTFVFYCSSDDTYTIKIFENDTSSSDYIVSSFQKFIVSNGDFLPLGTPITAGIPNPHEMLHVFFNFYKCTLNLYEAAKLSLQKVQMYLVHEVQSVYQSQHVDISDKHLEVVIRQMTSKVRVEDGGDTTLLPGELVELQQIETVNKAMSMTGGLSATYYPVLLGITKSSLNADSFISAASFQETTRVLAEAAIEGRTDWLQGLKENVIIGRLIPAGTGFSSYRDLMETE</sequence>
<keyword evidence="7" id="KW-0804">Transcription</keyword>
<dbReference type="Gene3D" id="1.10.274.100">
    <property type="entry name" value="RNA polymerase Rpb1, domain 3"/>
    <property type="match status" value="1"/>
</dbReference>
<proteinExistence type="inferred from homology"/>
<dbReference type="InterPro" id="IPR007081">
    <property type="entry name" value="RNA_pol_Rpb1_5"/>
</dbReference>
<evidence type="ECO:0000256" key="6">
    <source>
        <dbReference type="ARBA" id="ARBA00022833"/>
    </source>
</evidence>
<dbReference type="PANTHER" id="PTHR19376">
    <property type="entry name" value="DNA-DIRECTED RNA POLYMERASE"/>
    <property type="match status" value="1"/>
</dbReference>
<keyword evidence="2" id="KW-0240">DNA-directed RNA polymerase</keyword>
<keyword evidence="4" id="KW-0548">Nucleotidyltransferase</keyword>
<evidence type="ECO:0000256" key="1">
    <source>
        <dbReference type="ARBA" id="ARBA00012418"/>
    </source>
</evidence>
<evidence type="ECO:0000256" key="5">
    <source>
        <dbReference type="ARBA" id="ARBA00022723"/>
    </source>
</evidence>
<dbReference type="InterPro" id="IPR042102">
    <property type="entry name" value="RNA_pol_Rpb1_3_sf"/>
</dbReference>
<keyword evidence="11" id="KW-0934">Plastid</keyword>
<dbReference type="EC" id="2.7.7.6" evidence="1"/>
<dbReference type="FunFam" id="1.10.150.390:FF:000002">
    <property type="entry name" value="DNA-directed RNA polymerase subunit beta"/>
    <property type="match status" value="1"/>
</dbReference>
<dbReference type="InterPro" id="IPR007083">
    <property type="entry name" value="RNA_pol_Rpb1_4"/>
</dbReference>
<evidence type="ECO:0000259" key="8">
    <source>
        <dbReference type="Pfam" id="PF04983"/>
    </source>
</evidence>
<dbReference type="EMBL" id="LC484193">
    <property type="protein sequence ID" value="BBK20444.1"/>
    <property type="molecule type" value="Genomic_DNA"/>
</dbReference>
<dbReference type="CDD" id="cd02655">
    <property type="entry name" value="RNAP_beta'_C"/>
    <property type="match status" value="1"/>
</dbReference>
<dbReference type="Pfam" id="PF04983">
    <property type="entry name" value="RNA_pol_Rpb1_3"/>
    <property type="match status" value="1"/>
</dbReference>
<dbReference type="AlphaFoldDB" id="A0A679CB85"/>
<reference evidence="11" key="1">
    <citation type="journal article" date="2020" name="Genome Biol. Evol.">
        <title>Comparative plastid genomics of Cryptomonas species reveals fine-scale genomic responses to loss of photosynthesis.</title>
        <authorList>
            <person name="Tanifuji G."/>
            <person name="Kamikawa R."/>
            <person name="Moore C.E."/>
            <person name="Mills T."/>
            <person name="Onodera N.T."/>
            <person name="Kashiyama Y."/>
            <person name="Archibald J.M."/>
            <person name="Inagaki Y."/>
            <person name="Hashimoto T."/>
        </authorList>
    </citation>
    <scope>NUCLEOTIDE SEQUENCE</scope>
    <source>
        <strain evidence="11">CCAC 1634 B</strain>
    </source>
</reference>
<dbReference type="InterPro" id="IPR007066">
    <property type="entry name" value="RNA_pol_Rpb1_3"/>
</dbReference>
<organism evidence="11">
    <name type="scientific">Cryptomonas sp. CCAC 1634B</name>
    <dbReference type="NCBI Taxonomy" id="2051848"/>
    <lineage>
        <taxon>Eukaryota</taxon>
        <taxon>Cryptophyceae</taxon>
        <taxon>Cryptomonadales</taxon>
        <taxon>Cryptomonadaceae</taxon>
        <taxon>Cryptomonas</taxon>
    </lineage>
</organism>
<keyword evidence="3" id="KW-0808">Transferase</keyword>
<dbReference type="GO" id="GO:0003677">
    <property type="term" value="F:DNA binding"/>
    <property type="evidence" value="ECO:0007669"/>
    <property type="project" value="InterPro"/>
</dbReference>
<dbReference type="Gene3D" id="2.40.50.100">
    <property type="match status" value="1"/>
</dbReference>
<feature type="domain" description="RNA polymerase Rpb1" evidence="9">
    <location>
        <begin position="1085"/>
        <end position="1176"/>
    </location>
</feature>
<keyword evidence="5" id="KW-0479">Metal-binding</keyword>